<dbReference type="PANTHER" id="PTHR13878:SF91">
    <property type="entry name" value="FAD BINDING DOMAIN PROTEIN (AFU_ORTHOLOGUE AFUA_6G12070)-RELATED"/>
    <property type="match status" value="1"/>
</dbReference>
<evidence type="ECO:0000256" key="2">
    <source>
        <dbReference type="ARBA" id="ARBA00023002"/>
    </source>
</evidence>
<gene>
    <name evidence="4" type="ORF">MSAN_02335900</name>
</gene>
<sequence>MLFLLAVSVPFTALLFARGSLSLPSADDWAQLPKSLGGRLLQATPLAAPCFSVVNGQNSIYPDPRISKPPSPFLPRQASIYQLKRQDNYKGRSSSKGSLNLWTRNLTRLACTPNFTPEGGDKSYERTITLGGNGGGHSVLSPVYGLGVDRVLQFKIVTPDGEYRTANEFQNQDLFRALRSGEPRFKLQVGSFNFAKTSTKYQPFLKLIVDESYTCGTEAGAAIWDRQT</sequence>
<dbReference type="GO" id="GO:0016491">
    <property type="term" value="F:oxidoreductase activity"/>
    <property type="evidence" value="ECO:0007669"/>
    <property type="project" value="UniProtKB-KW"/>
</dbReference>
<comment type="caution">
    <text evidence="4">The sequence shown here is derived from an EMBL/GenBank/DDBJ whole genome shotgun (WGS) entry which is preliminary data.</text>
</comment>
<dbReference type="InterPro" id="IPR050432">
    <property type="entry name" value="FAD-linked_Oxidoreductases_BP"/>
</dbReference>
<reference evidence="4" key="1">
    <citation type="submission" date="2020-05" db="EMBL/GenBank/DDBJ databases">
        <title>Mycena genomes resolve the evolution of fungal bioluminescence.</title>
        <authorList>
            <person name="Tsai I.J."/>
        </authorList>
    </citation>
    <scope>NUCLEOTIDE SEQUENCE</scope>
    <source>
        <strain evidence="4">160909Yilan</strain>
    </source>
</reference>
<dbReference type="EMBL" id="JACAZH010000041">
    <property type="protein sequence ID" value="KAF7335254.1"/>
    <property type="molecule type" value="Genomic_DNA"/>
</dbReference>
<organism evidence="4 5">
    <name type="scientific">Mycena sanguinolenta</name>
    <dbReference type="NCBI Taxonomy" id="230812"/>
    <lineage>
        <taxon>Eukaryota</taxon>
        <taxon>Fungi</taxon>
        <taxon>Dikarya</taxon>
        <taxon>Basidiomycota</taxon>
        <taxon>Agaricomycotina</taxon>
        <taxon>Agaricomycetes</taxon>
        <taxon>Agaricomycetidae</taxon>
        <taxon>Agaricales</taxon>
        <taxon>Marasmiineae</taxon>
        <taxon>Mycenaceae</taxon>
        <taxon>Mycena</taxon>
    </lineage>
</organism>
<protein>
    <submittedName>
        <fullName evidence="4">Uncharacterized protein</fullName>
    </submittedName>
</protein>
<accession>A0A8H6X773</accession>
<dbReference type="SUPFAM" id="SSF56176">
    <property type="entry name" value="FAD-binding/transporter-associated domain-like"/>
    <property type="match status" value="1"/>
</dbReference>
<dbReference type="InterPro" id="IPR016169">
    <property type="entry name" value="FAD-bd_PCMH_sub2"/>
</dbReference>
<evidence type="ECO:0000256" key="3">
    <source>
        <dbReference type="SAM" id="SignalP"/>
    </source>
</evidence>
<dbReference type="GO" id="GO:0050660">
    <property type="term" value="F:flavin adenine dinucleotide binding"/>
    <property type="evidence" value="ECO:0007669"/>
    <property type="project" value="InterPro"/>
</dbReference>
<evidence type="ECO:0000313" key="5">
    <source>
        <dbReference type="Proteomes" id="UP000623467"/>
    </source>
</evidence>
<evidence type="ECO:0000256" key="1">
    <source>
        <dbReference type="ARBA" id="ARBA00005466"/>
    </source>
</evidence>
<dbReference type="InterPro" id="IPR036318">
    <property type="entry name" value="FAD-bd_PCMH-like_sf"/>
</dbReference>
<feature type="chain" id="PRO_5034673202" evidence="3">
    <location>
        <begin position="23"/>
        <end position="228"/>
    </location>
</feature>
<feature type="signal peptide" evidence="3">
    <location>
        <begin position="1"/>
        <end position="22"/>
    </location>
</feature>
<proteinExistence type="inferred from homology"/>
<keyword evidence="5" id="KW-1185">Reference proteome</keyword>
<keyword evidence="2" id="KW-0560">Oxidoreductase</keyword>
<comment type="similarity">
    <text evidence="1">Belongs to the oxygen-dependent FAD-linked oxidoreductase family.</text>
</comment>
<dbReference type="Gene3D" id="3.30.465.10">
    <property type="match status" value="1"/>
</dbReference>
<dbReference type="PANTHER" id="PTHR13878">
    <property type="entry name" value="GULONOLACTONE OXIDASE"/>
    <property type="match status" value="1"/>
</dbReference>
<keyword evidence="3" id="KW-0732">Signal</keyword>
<dbReference type="AlphaFoldDB" id="A0A8H6X773"/>
<dbReference type="OrthoDB" id="9983560at2759"/>
<dbReference type="Proteomes" id="UP000623467">
    <property type="component" value="Unassembled WGS sequence"/>
</dbReference>
<evidence type="ECO:0000313" key="4">
    <source>
        <dbReference type="EMBL" id="KAF7335254.1"/>
    </source>
</evidence>
<name>A0A8H6X773_9AGAR</name>